<evidence type="ECO:0000313" key="5">
    <source>
        <dbReference type="Proteomes" id="UP000477070"/>
    </source>
</evidence>
<dbReference type="RefSeq" id="WP_052062743.1">
    <property type="nucleotide sequence ID" value="NZ_JRMP02000011.1"/>
</dbReference>
<evidence type="ECO:0000259" key="1">
    <source>
        <dbReference type="Pfam" id="PF00425"/>
    </source>
</evidence>
<gene>
    <name evidence="2" type="ORF">DCO61_03260</name>
    <name evidence="3" type="ORF">LS64_007605</name>
</gene>
<feature type="domain" description="Chorismate-utilising enzyme C-terminal" evidence="1">
    <location>
        <begin position="124"/>
        <end position="375"/>
    </location>
</feature>
<keyword evidence="4" id="KW-1185">Reference proteome</keyword>
<dbReference type="SUPFAM" id="SSF56322">
    <property type="entry name" value="ADC synthase"/>
    <property type="match status" value="1"/>
</dbReference>
<dbReference type="InterPro" id="IPR005801">
    <property type="entry name" value="ADC_synthase"/>
</dbReference>
<dbReference type="Proteomes" id="UP000029714">
    <property type="component" value="Unassembled WGS sequence"/>
</dbReference>
<evidence type="ECO:0000313" key="2">
    <source>
        <dbReference type="EMBL" id="MWV69063.1"/>
    </source>
</evidence>
<dbReference type="EMBL" id="JRMP02000011">
    <property type="protein sequence ID" value="TLD94015.1"/>
    <property type="molecule type" value="Genomic_DNA"/>
</dbReference>
<dbReference type="Gene3D" id="3.60.120.10">
    <property type="entry name" value="Anthranilate synthase"/>
    <property type="match status" value="1"/>
</dbReference>
<protein>
    <submittedName>
        <fullName evidence="3">Anthranilate synthase component I family protein</fullName>
    </submittedName>
</protein>
<proteinExistence type="predicted"/>
<dbReference type="GO" id="GO:0000162">
    <property type="term" value="P:L-tryptophan biosynthetic process"/>
    <property type="evidence" value="ECO:0007669"/>
    <property type="project" value="TreeGrafter"/>
</dbReference>
<reference evidence="3 4" key="2">
    <citation type="journal article" date="2016" name="Infect. Immun.">
        <title>Helicobacter saguini, a Novel Helicobacter Isolated from Cotton-Top Tamarins with Ulcerative Colitis, Has Proinflammatory Properties and Induces Typhlocolitis and Dysplasia in Gnotobiotic IL-10-/- Mice.</title>
        <authorList>
            <person name="Shen Z."/>
            <person name="Mannion A."/>
            <person name="Whary M.T."/>
            <person name="Muthupalani S."/>
            <person name="Sheh A."/>
            <person name="Feng Y."/>
            <person name="Gong G."/>
            <person name="Vandamme P."/>
            <person name="Holcombe H.R."/>
            <person name="Paster B.J."/>
            <person name="Fox J.G."/>
        </authorList>
    </citation>
    <scope>NUCLEOTIDE SEQUENCE [LARGE SCALE GENOMIC DNA]</scope>
    <source>
        <strain evidence="3 4">MIT 97-6194</strain>
    </source>
</reference>
<dbReference type="PANTHER" id="PTHR11236:SF50">
    <property type="entry name" value="AMINODEOXYCHORISMATE SYNTHASE COMPONENT 1"/>
    <property type="match status" value="1"/>
</dbReference>
<comment type="caution">
    <text evidence="3">The sequence shown here is derived from an EMBL/GenBank/DDBJ whole genome shotgun (WGS) entry which is preliminary data.</text>
</comment>
<dbReference type="AlphaFoldDB" id="A0A347VV14"/>
<name>A0A347VV14_9HELI</name>
<accession>A0A347VV14</accession>
<reference evidence="3" key="3">
    <citation type="submission" date="2018-04" db="EMBL/GenBank/DDBJ databases">
        <authorList>
            <person name="Sheh A."/>
            <person name="Shen Z."/>
            <person name="Mannion A.J."/>
            <person name="Fox J.G."/>
        </authorList>
    </citation>
    <scope>NUCLEOTIDE SEQUENCE</scope>
    <source>
        <strain evidence="3">MIT 97-6194</strain>
    </source>
</reference>
<dbReference type="InterPro" id="IPR019999">
    <property type="entry name" value="Anth_synth_I-like"/>
</dbReference>
<dbReference type="InterPro" id="IPR015890">
    <property type="entry name" value="Chorismate_C"/>
</dbReference>
<dbReference type="PRINTS" id="PR00095">
    <property type="entry name" value="ANTSNTHASEI"/>
</dbReference>
<sequence>MVIYGKYIYKNPTKSLVAFDYNELCEIFNVIEKWRKDSKKSYKNYNFAKYLVGYLSYEAGVILQGYLHKEHSLFNIAKDLESKLKDSKMPLAYFRFFNKRVKFKYSKINNFINKKLDIIDSLDYQKYKIGFNKAKEFISQGDTYQVNFTQEITLESNKHINDFMLFNVLQGKQNTRFKAFVENKYIKVLSFSPELFFKLKGNKIKLQPMKGTANRASKESKKALKKDSKNRSENVMIVDLLRNDLSKIAKINTLKVTKLFKILSLPSLYQMVSNIKARLRKKCTLLDIFKALFPSGSITGAPKLETMKIIYDLENRHRGIYCGALGVVSRKNATFSIPIRTLFCNNGEKVFLYGVGSGIVWDSTLKDEFSELELKCKFLDSM</sequence>
<dbReference type="EMBL" id="QBIU01000001">
    <property type="protein sequence ID" value="MWV69063.1"/>
    <property type="molecule type" value="Genomic_DNA"/>
</dbReference>
<organism evidence="3 4">
    <name type="scientific">Helicobacter saguini</name>
    <dbReference type="NCBI Taxonomy" id="1548018"/>
    <lineage>
        <taxon>Bacteria</taxon>
        <taxon>Pseudomonadati</taxon>
        <taxon>Campylobacterota</taxon>
        <taxon>Epsilonproteobacteria</taxon>
        <taxon>Campylobacterales</taxon>
        <taxon>Helicobacteraceae</taxon>
        <taxon>Helicobacter</taxon>
    </lineage>
</organism>
<dbReference type="OrthoDB" id="9803598at2"/>
<reference evidence="2 5" key="4">
    <citation type="submission" date="2019-12" db="EMBL/GenBank/DDBJ databases">
        <title>Multi-Generational Helicobacter saguini Isolates.</title>
        <authorList>
            <person name="Mannion A."/>
            <person name="Shen Z."/>
            <person name="Fox J.G."/>
        </authorList>
    </citation>
    <scope>NUCLEOTIDE SEQUENCE [LARGE SCALE GENOMIC DNA]</scope>
    <source>
        <strain evidence="2">16-048</strain>
        <strain evidence="5">16-048 (F4)</strain>
    </source>
</reference>
<dbReference type="Proteomes" id="UP000477070">
    <property type="component" value="Unassembled WGS sequence"/>
</dbReference>
<evidence type="ECO:0000313" key="4">
    <source>
        <dbReference type="Proteomes" id="UP000029714"/>
    </source>
</evidence>
<dbReference type="GO" id="GO:0046820">
    <property type="term" value="F:4-amino-4-deoxychorismate synthase activity"/>
    <property type="evidence" value="ECO:0007669"/>
    <property type="project" value="TreeGrafter"/>
</dbReference>
<dbReference type="Pfam" id="PF00425">
    <property type="entry name" value="Chorismate_bind"/>
    <property type="match status" value="1"/>
</dbReference>
<dbReference type="PANTHER" id="PTHR11236">
    <property type="entry name" value="AMINOBENZOATE/ANTHRANILATE SYNTHASE"/>
    <property type="match status" value="1"/>
</dbReference>
<reference evidence="3 4" key="1">
    <citation type="journal article" date="2014" name="Genome Announc.">
        <title>Draft genome sequences of eight enterohepatic helicobacter species isolated from both laboratory and wild rodents.</title>
        <authorList>
            <person name="Sheh A."/>
            <person name="Shen Z."/>
            <person name="Fox J.G."/>
        </authorList>
    </citation>
    <scope>NUCLEOTIDE SEQUENCE [LARGE SCALE GENOMIC DNA]</scope>
    <source>
        <strain evidence="3 4">MIT 97-6194</strain>
    </source>
</reference>
<evidence type="ECO:0000313" key="3">
    <source>
        <dbReference type="EMBL" id="TLD94015.1"/>
    </source>
</evidence>